<keyword evidence="2" id="KW-1185">Reference proteome</keyword>
<organism evidence="1 2">
    <name type="scientific">Pedobacter suwonensis</name>
    <dbReference type="NCBI Taxonomy" id="332999"/>
    <lineage>
        <taxon>Bacteria</taxon>
        <taxon>Pseudomonadati</taxon>
        <taxon>Bacteroidota</taxon>
        <taxon>Sphingobacteriia</taxon>
        <taxon>Sphingobacteriales</taxon>
        <taxon>Sphingobacteriaceae</taxon>
        <taxon>Pedobacter</taxon>
    </lineage>
</organism>
<reference evidence="2" key="1">
    <citation type="submission" date="2016-10" db="EMBL/GenBank/DDBJ databases">
        <authorList>
            <person name="Varghese N."/>
            <person name="Submissions S."/>
        </authorList>
    </citation>
    <scope>NUCLEOTIDE SEQUENCE [LARGE SCALE GENOMIC DNA]</scope>
    <source>
        <strain evidence="2">DSM 18130</strain>
    </source>
</reference>
<name>A0A1I0U5H6_9SPHI</name>
<dbReference type="AlphaFoldDB" id="A0A1I0U5H6"/>
<accession>A0A1I0U5H6</accession>
<proteinExistence type="predicted"/>
<dbReference type="RefSeq" id="WP_090987082.1">
    <property type="nucleotide sequence ID" value="NZ_FOJM01000019.1"/>
</dbReference>
<evidence type="ECO:0000313" key="2">
    <source>
        <dbReference type="Proteomes" id="UP000198836"/>
    </source>
</evidence>
<dbReference type="OrthoDB" id="1376646at2"/>
<dbReference type="EMBL" id="FOJM01000019">
    <property type="protein sequence ID" value="SFA58436.1"/>
    <property type="molecule type" value="Genomic_DNA"/>
</dbReference>
<sequence>MYKLIKLLIDWKSFQSEILSAIEIGVKLANQQIKTEAELELVETNYLEWNTKTKEFLKSSFEGEFNRYQIEFHNSAAGDYSFSGQNNLRGQFEKITGRLGSQLSYLRQMLKVLSVCDVIIAPNEISLEERSSYTTNQKLNFILNVLYDLYDDSYYSIEELFVGNGIPMKRYDQAREIINVLKDHGYVEVLGGIGTDLMAQITATGALAIEQTRTSIPQDYETMRYTPEQLNAKIDQLIEMLNRQGVGQEVLFDEMQDMKQLYVKLNKKDFGQIVKGKLIDLVIGKMVENDTISYVYESLTHHKLQLPSLF</sequence>
<gene>
    <name evidence="1" type="ORF">SAMN04488511_11950</name>
</gene>
<dbReference type="Proteomes" id="UP000198836">
    <property type="component" value="Unassembled WGS sequence"/>
</dbReference>
<evidence type="ECO:0000313" key="1">
    <source>
        <dbReference type="EMBL" id="SFA58436.1"/>
    </source>
</evidence>
<protein>
    <submittedName>
        <fullName evidence="1">Uncharacterized protein</fullName>
    </submittedName>
</protein>